<reference evidence="2" key="1">
    <citation type="submission" date="2018-07" db="EMBL/GenBank/DDBJ databases">
        <authorList>
            <consortium name="Genoscope - CEA"/>
            <person name="William W."/>
        </authorList>
    </citation>
    <scope>NUCLEOTIDE SEQUENCE</scope>
    <source>
        <strain evidence="2">IK1</strain>
    </source>
</reference>
<dbReference type="SUPFAM" id="SSF56436">
    <property type="entry name" value="C-type lectin-like"/>
    <property type="match status" value="1"/>
</dbReference>
<dbReference type="GO" id="GO:0120147">
    <property type="term" value="F:formylglycine-generating oxidase activity"/>
    <property type="evidence" value="ECO:0007669"/>
    <property type="project" value="TreeGrafter"/>
</dbReference>
<gene>
    <name evidence="2" type="ORF">TRIP_D420266</name>
</gene>
<dbReference type="InterPro" id="IPR016187">
    <property type="entry name" value="CTDL_fold"/>
</dbReference>
<evidence type="ECO:0000259" key="1">
    <source>
        <dbReference type="Pfam" id="PF03781"/>
    </source>
</evidence>
<evidence type="ECO:0000313" key="2">
    <source>
        <dbReference type="EMBL" id="VBB47543.1"/>
    </source>
</evidence>
<dbReference type="EMBL" id="UPXZ01000037">
    <property type="protein sequence ID" value="VBB47543.1"/>
    <property type="molecule type" value="Genomic_DNA"/>
</dbReference>
<dbReference type="PANTHER" id="PTHR23150">
    <property type="entry name" value="SULFATASE MODIFYING FACTOR 1, 2"/>
    <property type="match status" value="1"/>
</dbReference>
<dbReference type="InterPro" id="IPR005532">
    <property type="entry name" value="SUMF_dom"/>
</dbReference>
<feature type="domain" description="Sulfatase-modifying factor enzyme-like" evidence="1">
    <location>
        <begin position="71"/>
        <end position="380"/>
    </location>
</feature>
<dbReference type="PROSITE" id="PS51257">
    <property type="entry name" value="PROKAR_LIPOPROTEIN"/>
    <property type="match status" value="1"/>
</dbReference>
<dbReference type="Pfam" id="PF03781">
    <property type="entry name" value="FGE-sulfatase"/>
    <property type="match status" value="1"/>
</dbReference>
<dbReference type="InterPro" id="IPR051043">
    <property type="entry name" value="Sulfatase_Mod_Factor_Kinase"/>
</dbReference>
<dbReference type="AlphaFoldDB" id="A0A653AHI9"/>
<sequence length="521" mass="59374">MKLTIHLYEIYLYMNLKNFSKLFILLFVVAAIISCSKNSRTSVSNTTGWKYNDEKATGFVVKDDYKSKVPTGMLPIEGGTFTIGEKGEVITAPRNNLRRRITVSSFYMDEYEISNVNWREYTNWMQVVFGKTAPTLVEKARPNGEVWREALAYNEPYLENYFYHPAYDNYPVVGVTWEQAMDYCAWRTDRVNELALINAGVIAAPDFSSLKNQSNLDSIANNFVFNTKKYLYQKNYNPATGKKALKDLYGQARKSDMADGILFSDYRLPTEAEWEFAAYAIKSDKRDGLVEQGRIYPWNGNQLRNPKRGKFLGEMQANFVRGRGDMMGTSGSLNDNAVITAPVNSYSPNNFGLYNMAGNVNEWVLDVYRSETYNDVAEYNSFRGNAYQTAIATSKDDVGNYVLKIDSLGRVVTAVKPGDDMRSFHDGDETTQLNTDFQMFTDPEGMEALRNQEKLDPTDILAPKITDKTRVYKGGSWKDRAYWLNPSTRRYLDQDKCTNDIGFRCAMSMIGDIKSQSAKMK</sequence>
<dbReference type="PANTHER" id="PTHR23150:SF19">
    <property type="entry name" value="FORMYLGLYCINE-GENERATING ENZYME"/>
    <property type="match status" value="1"/>
</dbReference>
<accession>A0A653AHI9</accession>
<name>A0A653AHI9_9BACT</name>
<organism evidence="2">
    <name type="scientific">uncultured Paludibacter sp</name>
    <dbReference type="NCBI Taxonomy" id="497635"/>
    <lineage>
        <taxon>Bacteria</taxon>
        <taxon>Pseudomonadati</taxon>
        <taxon>Bacteroidota</taxon>
        <taxon>Bacteroidia</taxon>
        <taxon>Bacteroidales</taxon>
        <taxon>Paludibacteraceae</taxon>
        <taxon>Paludibacter</taxon>
        <taxon>environmental samples</taxon>
    </lineage>
</organism>
<protein>
    <recommendedName>
        <fullName evidence="1">Sulfatase-modifying factor enzyme-like domain-containing protein</fullName>
    </recommendedName>
</protein>
<dbReference type="Gene3D" id="3.90.1580.10">
    <property type="entry name" value="paralog of FGE (formylglycine-generating enzyme)"/>
    <property type="match status" value="1"/>
</dbReference>
<proteinExistence type="predicted"/>
<dbReference type="InterPro" id="IPR042095">
    <property type="entry name" value="SUMF_sf"/>
</dbReference>